<evidence type="ECO:0000256" key="1">
    <source>
        <dbReference type="ARBA" id="ARBA00004141"/>
    </source>
</evidence>
<evidence type="ECO:0000256" key="7">
    <source>
        <dbReference type="SAM" id="Phobius"/>
    </source>
</evidence>
<keyword evidence="5 7" id="KW-1133">Transmembrane helix</keyword>
<dbReference type="InterPro" id="IPR003362">
    <property type="entry name" value="Bact_transf"/>
</dbReference>
<sequence>MVHRYKQFYNAINLTLDYLVLNISLIVVYNLLDSSLIPWMNNKSYLPVVLVFNLLWLLSSNITSLYNSVSDDDLKVYHSAIKTYLLYLSLICTIILLVIGTKTYFITKEYLFYSMSLFGILLGAWKVVFFALRKSDRVLLSNSRKAIIVGASRAGNELYNQFNNKVLKGYDLLGFFDDEPSKVKQQHLYLGNTSLCMDYVLKNNVDEIFCALPYSEHKTIERLMSDSDKNLIRFKIVPEYHEYFKNTSYLQNLGNIPILSVRAEPLENILNRALKRAFDIVFSLMIILFVFSWLFPILAILIKLESKGPIFFKQMRSGRDNHAFLCYKFRSMRINKDLEHKQATLGDPRITKIGTFMRKTSLDELPQFFNVLLGNMSVVGPRPHMLSHTEQYSQLIDQFMVRHFMKPGITGWAQINGLRGETKTTEAMLERVEADVWYLENWTFLLDLKIVVNTLLKSITGDKNAY</sequence>
<keyword evidence="4 7" id="KW-0812">Transmembrane</keyword>
<feature type="transmembrane region" description="Helical" evidence="7">
    <location>
        <begin position="111"/>
        <end position="132"/>
    </location>
</feature>
<keyword evidence="10" id="KW-1185">Reference proteome</keyword>
<dbReference type="SUPFAM" id="SSF51735">
    <property type="entry name" value="NAD(P)-binding Rossmann-fold domains"/>
    <property type="match status" value="1"/>
</dbReference>
<proteinExistence type="inferred from homology"/>
<dbReference type="EC" id="2.7.8.31" evidence="9"/>
<dbReference type="EMBL" id="CP042436">
    <property type="protein sequence ID" value="QEC64351.1"/>
    <property type="molecule type" value="Genomic_DNA"/>
</dbReference>
<dbReference type="InterPro" id="IPR017473">
    <property type="entry name" value="Undecaprenyl-P_gluc_Ptfrase"/>
</dbReference>
<evidence type="ECO:0000259" key="8">
    <source>
        <dbReference type="Pfam" id="PF02397"/>
    </source>
</evidence>
<dbReference type="Gene3D" id="3.40.50.720">
    <property type="entry name" value="NAD(P)-binding Rossmann-like Domain"/>
    <property type="match status" value="1"/>
</dbReference>
<feature type="transmembrane region" description="Helical" evidence="7">
    <location>
        <begin position="280"/>
        <end position="302"/>
    </location>
</feature>
<accession>A0A5B8V137</accession>
<dbReference type="NCBIfam" id="TIGR03025">
    <property type="entry name" value="EPS_sugtrans"/>
    <property type="match status" value="1"/>
</dbReference>
<dbReference type="Pfam" id="PF02397">
    <property type="entry name" value="Bac_transf"/>
    <property type="match status" value="1"/>
</dbReference>
<gene>
    <name evidence="9" type="ORF">FRZ54_17810</name>
</gene>
<dbReference type="Pfam" id="PF13727">
    <property type="entry name" value="CoA_binding_3"/>
    <property type="match status" value="1"/>
</dbReference>
<evidence type="ECO:0000313" key="9">
    <source>
        <dbReference type="EMBL" id="QEC64351.1"/>
    </source>
</evidence>
<feature type="domain" description="Bacterial sugar transferase" evidence="8">
    <location>
        <begin position="275"/>
        <end position="458"/>
    </location>
</feature>
<dbReference type="AlphaFoldDB" id="A0A5B8V137"/>
<feature type="transmembrane region" description="Helical" evidence="7">
    <location>
        <begin position="44"/>
        <end position="63"/>
    </location>
</feature>
<keyword evidence="6 7" id="KW-0472">Membrane</keyword>
<evidence type="ECO:0000256" key="2">
    <source>
        <dbReference type="ARBA" id="ARBA00006464"/>
    </source>
</evidence>
<dbReference type="InterPro" id="IPR017475">
    <property type="entry name" value="EPS_sugar_tfrase"/>
</dbReference>
<evidence type="ECO:0000256" key="6">
    <source>
        <dbReference type="ARBA" id="ARBA00023136"/>
    </source>
</evidence>
<dbReference type="RefSeq" id="WP_147033076.1">
    <property type="nucleotide sequence ID" value="NZ_CP042436.1"/>
</dbReference>
<comment type="similarity">
    <text evidence="2">Belongs to the bacterial sugar transferase family.</text>
</comment>
<evidence type="ECO:0000313" key="10">
    <source>
        <dbReference type="Proteomes" id="UP000321479"/>
    </source>
</evidence>
<dbReference type="GO" id="GO:0089702">
    <property type="term" value="F:undecaprenyl-phosphate glucose phosphotransferase activity"/>
    <property type="evidence" value="ECO:0007669"/>
    <property type="project" value="UniProtKB-EC"/>
</dbReference>
<feature type="transmembrane region" description="Helical" evidence="7">
    <location>
        <begin position="84"/>
        <end position="105"/>
    </location>
</feature>
<evidence type="ECO:0000256" key="3">
    <source>
        <dbReference type="ARBA" id="ARBA00022679"/>
    </source>
</evidence>
<feature type="transmembrane region" description="Helical" evidence="7">
    <location>
        <begin position="12"/>
        <end position="32"/>
    </location>
</feature>
<dbReference type="InterPro" id="IPR036291">
    <property type="entry name" value="NAD(P)-bd_dom_sf"/>
</dbReference>
<dbReference type="KEGG" id="mgin:FRZ54_17810"/>
<reference evidence="9 10" key="1">
    <citation type="journal article" date="2017" name="Curr. Microbiol.">
        <title>Mucilaginibacter ginsenosidivorans sp. nov., Isolated from Soil of Ginseng Field.</title>
        <authorList>
            <person name="Kim M.M."/>
            <person name="Siddiqi M.Z."/>
            <person name="Im W.T."/>
        </authorList>
    </citation>
    <scope>NUCLEOTIDE SEQUENCE [LARGE SCALE GENOMIC DNA]</scope>
    <source>
        <strain evidence="9 10">Gsoil 3017</strain>
    </source>
</reference>
<dbReference type="GO" id="GO:0016020">
    <property type="term" value="C:membrane"/>
    <property type="evidence" value="ECO:0007669"/>
    <property type="project" value="UniProtKB-SubCell"/>
</dbReference>
<evidence type="ECO:0000256" key="4">
    <source>
        <dbReference type="ARBA" id="ARBA00022692"/>
    </source>
</evidence>
<dbReference type="OrthoDB" id="9808602at2"/>
<dbReference type="Proteomes" id="UP000321479">
    <property type="component" value="Chromosome"/>
</dbReference>
<organism evidence="9 10">
    <name type="scientific">Mucilaginibacter ginsenosidivorans</name>
    <dbReference type="NCBI Taxonomy" id="398053"/>
    <lineage>
        <taxon>Bacteria</taxon>
        <taxon>Pseudomonadati</taxon>
        <taxon>Bacteroidota</taxon>
        <taxon>Sphingobacteriia</taxon>
        <taxon>Sphingobacteriales</taxon>
        <taxon>Sphingobacteriaceae</taxon>
        <taxon>Mucilaginibacter</taxon>
    </lineage>
</organism>
<dbReference type="NCBIfam" id="TIGR03023">
    <property type="entry name" value="WcaJ_sugtrans"/>
    <property type="match status" value="1"/>
</dbReference>
<protein>
    <submittedName>
        <fullName evidence="9">Undecaprenyl-phosphate glucose phosphotransferase</fullName>
        <ecNumber evidence="9">2.7.8.31</ecNumber>
    </submittedName>
</protein>
<keyword evidence="3 9" id="KW-0808">Transferase</keyword>
<evidence type="ECO:0000256" key="5">
    <source>
        <dbReference type="ARBA" id="ARBA00022989"/>
    </source>
</evidence>
<comment type="subcellular location">
    <subcellularLocation>
        <location evidence="1">Membrane</location>
        <topology evidence="1">Multi-pass membrane protein</topology>
    </subcellularLocation>
</comment>
<dbReference type="PANTHER" id="PTHR30576">
    <property type="entry name" value="COLANIC BIOSYNTHESIS UDP-GLUCOSE LIPID CARRIER TRANSFERASE"/>
    <property type="match status" value="1"/>
</dbReference>
<name>A0A5B8V137_9SPHI</name>
<dbReference type="PANTHER" id="PTHR30576:SF0">
    <property type="entry name" value="UNDECAPRENYL-PHOSPHATE N-ACETYLGALACTOSAMINYL 1-PHOSPHATE TRANSFERASE-RELATED"/>
    <property type="match status" value="1"/>
</dbReference>